<evidence type="ECO:0000313" key="6">
    <source>
        <dbReference type="EMBL" id="CAG9284015.1"/>
    </source>
</evidence>
<dbReference type="GO" id="GO:0000109">
    <property type="term" value="C:nucleotide-excision repair complex"/>
    <property type="evidence" value="ECO:0007669"/>
    <property type="project" value="TreeGrafter"/>
</dbReference>
<dbReference type="GO" id="GO:0043161">
    <property type="term" value="P:proteasome-mediated ubiquitin-dependent protein catabolic process"/>
    <property type="evidence" value="ECO:0007669"/>
    <property type="project" value="TreeGrafter"/>
</dbReference>
<feature type="repeat" description="WD" evidence="5">
    <location>
        <begin position="404"/>
        <end position="435"/>
    </location>
</feature>
<dbReference type="Proteomes" id="UP000836788">
    <property type="component" value="Chromosome 2"/>
</dbReference>
<reference evidence="6" key="1">
    <citation type="submission" date="2022-02" db="EMBL/GenBank/DDBJ databases">
        <authorList>
            <person name="Giguere J D."/>
        </authorList>
    </citation>
    <scope>NUCLEOTIDE SEQUENCE</scope>
    <source>
        <strain evidence="6">CCAP 1055/1</strain>
    </source>
</reference>
<keyword evidence="4" id="KW-0234">DNA repair</keyword>
<keyword evidence="2" id="KW-0677">Repeat</keyword>
<dbReference type="InterPro" id="IPR020472">
    <property type="entry name" value="WD40_PAC1"/>
</dbReference>
<dbReference type="PROSITE" id="PS50082">
    <property type="entry name" value="WD_REPEATS_2"/>
    <property type="match status" value="4"/>
</dbReference>
<dbReference type="PROSITE" id="PS00678">
    <property type="entry name" value="WD_REPEATS_1"/>
    <property type="match status" value="2"/>
</dbReference>
<name>A0A8J9T411_PHATR</name>
<dbReference type="GO" id="GO:0000209">
    <property type="term" value="P:protein polyubiquitination"/>
    <property type="evidence" value="ECO:0007669"/>
    <property type="project" value="TreeGrafter"/>
</dbReference>
<keyword evidence="3" id="KW-0227">DNA damage</keyword>
<dbReference type="InterPro" id="IPR042238">
    <property type="entry name" value="Rad28/ERCC8/Ckn1/ATCSA-1"/>
</dbReference>
<gene>
    <name evidence="6" type="ORF">PTTT1_LOCUS24623</name>
</gene>
<protein>
    <submittedName>
        <fullName evidence="6">Uncharacterized protein</fullName>
    </submittedName>
</protein>
<dbReference type="Pfam" id="PF00400">
    <property type="entry name" value="WD40"/>
    <property type="match status" value="4"/>
</dbReference>
<dbReference type="InterPro" id="IPR019775">
    <property type="entry name" value="WD40_repeat_CS"/>
</dbReference>
<dbReference type="InterPro" id="IPR036322">
    <property type="entry name" value="WD40_repeat_dom_sf"/>
</dbReference>
<dbReference type="EMBL" id="OU594943">
    <property type="protein sequence ID" value="CAG9284015.1"/>
    <property type="molecule type" value="Genomic_DNA"/>
</dbReference>
<dbReference type="Gene3D" id="2.130.10.10">
    <property type="entry name" value="YVTN repeat-like/Quinoprotein amine dehydrogenase"/>
    <property type="match status" value="1"/>
</dbReference>
<evidence type="ECO:0000256" key="4">
    <source>
        <dbReference type="ARBA" id="ARBA00023204"/>
    </source>
</evidence>
<evidence type="ECO:0000256" key="3">
    <source>
        <dbReference type="ARBA" id="ARBA00022763"/>
    </source>
</evidence>
<dbReference type="SMART" id="SM00320">
    <property type="entry name" value="WD40"/>
    <property type="match status" value="5"/>
</dbReference>
<sequence length="459" mass="50132">MSSHPNNPSILSLWQLRQSGHCTARAFSNEIIRKRSMKALISTPSIRAPDKCVTSLDVHKLDCRYLLSGSMEGIVSVYDLSRWGASPLGKTGSEQHELVHQPIARSFIATATGQQSCEVPRGHSLAILSALWYPLDSGMFLSASTDGHVLLWDTNEMTPVTRLAPFEFENTSMGEEVFARPSCMEISLWSGNLAALGSRRVNAVKLVDIRTGTSSHSLTGHRAGISTVQWCPTAEHVLASGGQDGCIRIWDIRKAGSTGCLTTLDRDACQEPSVSNRFKADYSHLKITKQKLAPNDYHLAESKSIWSVEGSVTGLAFTPDGHSIVSTSSDGQMQLWDLRGPASMAPQRFTNSVGGRPLAKSKSTTHRRPLLITKNGNSSTVWVPNGRVLLGFSLEDDGSPTQILSGHLQGIQAIAEVPDTGEIITSSTDRLILTWGYPQPLHTFASSRKRRLEDDRDSW</sequence>
<proteinExistence type="predicted"/>
<dbReference type="InterPro" id="IPR001680">
    <property type="entry name" value="WD40_rpt"/>
</dbReference>
<evidence type="ECO:0000256" key="2">
    <source>
        <dbReference type="ARBA" id="ARBA00022737"/>
    </source>
</evidence>
<keyword evidence="1 5" id="KW-0853">WD repeat</keyword>
<dbReference type="GO" id="GO:0006283">
    <property type="term" value="P:transcription-coupled nucleotide-excision repair"/>
    <property type="evidence" value="ECO:0007669"/>
    <property type="project" value="InterPro"/>
</dbReference>
<dbReference type="PROSITE" id="PS50294">
    <property type="entry name" value="WD_REPEATS_REGION"/>
    <property type="match status" value="2"/>
</dbReference>
<dbReference type="InterPro" id="IPR015943">
    <property type="entry name" value="WD40/YVTN_repeat-like_dom_sf"/>
</dbReference>
<feature type="repeat" description="WD" evidence="5">
    <location>
        <begin position="305"/>
        <end position="339"/>
    </location>
</feature>
<evidence type="ECO:0000256" key="1">
    <source>
        <dbReference type="ARBA" id="ARBA00022574"/>
    </source>
</evidence>
<feature type="repeat" description="WD" evidence="5">
    <location>
        <begin position="218"/>
        <end position="253"/>
    </location>
</feature>
<dbReference type="AlphaFoldDB" id="A0A8J9T411"/>
<organism evidence="6">
    <name type="scientific">Phaeodactylum tricornutum</name>
    <name type="common">Diatom</name>
    <dbReference type="NCBI Taxonomy" id="2850"/>
    <lineage>
        <taxon>Eukaryota</taxon>
        <taxon>Sar</taxon>
        <taxon>Stramenopiles</taxon>
        <taxon>Ochrophyta</taxon>
        <taxon>Bacillariophyta</taxon>
        <taxon>Bacillariophyceae</taxon>
        <taxon>Bacillariophycidae</taxon>
        <taxon>Naviculales</taxon>
        <taxon>Phaeodactylaceae</taxon>
        <taxon>Phaeodactylum</taxon>
    </lineage>
</organism>
<dbReference type="SUPFAM" id="SSF50978">
    <property type="entry name" value="WD40 repeat-like"/>
    <property type="match status" value="1"/>
</dbReference>
<dbReference type="GO" id="GO:0031464">
    <property type="term" value="C:Cul4A-RING E3 ubiquitin ligase complex"/>
    <property type="evidence" value="ECO:0007669"/>
    <property type="project" value="TreeGrafter"/>
</dbReference>
<dbReference type="PANTHER" id="PTHR46202:SF1">
    <property type="entry name" value="DNA EXCISION REPAIR PROTEIN ERCC-8"/>
    <property type="match status" value="1"/>
</dbReference>
<dbReference type="PRINTS" id="PR00320">
    <property type="entry name" value="GPROTEINBRPT"/>
</dbReference>
<feature type="repeat" description="WD" evidence="5">
    <location>
        <begin position="120"/>
        <end position="162"/>
    </location>
</feature>
<dbReference type="PANTHER" id="PTHR46202">
    <property type="entry name" value="DNA EXCISION REPAIR PROTEIN ERCC-8"/>
    <property type="match status" value="1"/>
</dbReference>
<accession>A0A8J9T411</accession>
<evidence type="ECO:0000256" key="5">
    <source>
        <dbReference type="PROSITE-ProRule" id="PRU00221"/>
    </source>
</evidence>